<reference evidence="1 2" key="1">
    <citation type="submission" date="2019-03" db="EMBL/GenBank/DDBJ databases">
        <title>Genomic Encyclopedia of Type Strains, Phase IV (KMG-IV): sequencing the most valuable type-strain genomes for metagenomic binning, comparative biology and taxonomic classification.</title>
        <authorList>
            <person name="Goeker M."/>
        </authorList>
    </citation>
    <scope>NUCLEOTIDE SEQUENCE [LARGE SCALE GENOMIC DNA]</scope>
    <source>
        <strain evidence="1 2">DSM 25903</strain>
    </source>
</reference>
<dbReference type="Proteomes" id="UP000295122">
    <property type="component" value="Unassembled WGS sequence"/>
</dbReference>
<organism evidence="1 2">
    <name type="scientific">Enterovirga rhinocerotis</name>
    <dbReference type="NCBI Taxonomy" id="1339210"/>
    <lineage>
        <taxon>Bacteria</taxon>
        <taxon>Pseudomonadati</taxon>
        <taxon>Pseudomonadota</taxon>
        <taxon>Alphaproteobacteria</taxon>
        <taxon>Hyphomicrobiales</taxon>
        <taxon>Methylobacteriaceae</taxon>
        <taxon>Enterovirga</taxon>
    </lineage>
</organism>
<proteinExistence type="predicted"/>
<dbReference type="AlphaFoldDB" id="A0A4R7C1K7"/>
<evidence type="ECO:0000313" key="2">
    <source>
        <dbReference type="Proteomes" id="UP000295122"/>
    </source>
</evidence>
<evidence type="ECO:0000313" key="1">
    <source>
        <dbReference type="EMBL" id="TDR90266.1"/>
    </source>
</evidence>
<name>A0A4R7C1K7_9HYPH</name>
<accession>A0A4R7C1K7</accession>
<sequence length="121" mass="13001">MTSMIEVVARAICVPQGVDPDQPVADDYVDEDGVPGSLTIPAWQNYAEEARAAIEAMAADIRDEEISRAAGQWAFRLAYTSKPQPLNEFEAGYRMGAKREGASLLEADAARAALEGERDGG</sequence>
<dbReference type="EMBL" id="SNZR01000013">
    <property type="protein sequence ID" value="TDR90266.1"/>
    <property type="molecule type" value="Genomic_DNA"/>
</dbReference>
<dbReference type="RefSeq" id="WP_133771526.1">
    <property type="nucleotide sequence ID" value="NZ_SNZR01000013.1"/>
</dbReference>
<gene>
    <name evidence="1" type="ORF">EV668_3112</name>
</gene>
<comment type="caution">
    <text evidence="1">The sequence shown here is derived from an EMBL/GenBank/DDBJ whole genome shotgun (WGS) entry which is preliminary data.</text>
</comment>
<protein>
    <submittedName>
        <fullName evidence="1">Uncharacterized protein</fullName>
    </submittedName>
</protein>
<keyword evidence="2" id="KW-1185">Reference proteome</keyword>